<dbReference type="STRING" id="322104.A3LQ83"/>
<organism evidence="3 4">
    <name type="scientific">Scheffersomyces stipitis (strain ATCC 58785 / CBS 6054 / NBRC 10063 / NRRL Y-11545)</name>
    <name type="common">Yeast</name>
    <name type="synonym">Pichia stipitis</name>
    <dbReference type="NCBI Taxonomy" id="322104"/>
    <lineage>
        <taxon>Eukaryota</taxon>
        <taxon>Fungi</taxon>
        <taxon>Dikarya</taxon>
        <taxon>Ascomycota</taxon>
        <taxon>Saccharomycotina</taxon>
        <taxon>Pichiomycetes</taxon>
        <taxon>Debaryomycetaceae</taxon>
        <taxon>Scheffersomyces</taxon>
    </lineage>
</organism>
<gene>
    <name evidence="3" type="primary">ACPS</name>
    <name evidence="3" type="ORF">PICST_41430</name>
</gene>
<dbReference type="InParanoid" id="A3LQ83"/>
<dbReference type="GeneID" id="4837246"/>
<dbReference type="InterPro" id="IPR037143">
    <property type="entry name" value="4-PPantetheinyl_Trfase_dom_sf"/>
</dbReference>
<protein>
    <submittedName>
        <fullName evidence="3">Holo-(Acyl-carrier protein) synthase</fullName>
    </submittedName>
</protein>
<keyword evidence="4" id="KW-1185">Reference proteome</keyword>
<dbReference type="OrthoDB" id="15433at2759"/>
<dbReference type="OMA" id="CCKEAVF"/>
<sequence length="136" mass="15832">MRPTSKCLKVLGIGVDVVNTDRFRRLVSRDPRFLAKLTARILHPQHELPEFFRISDAENKVKFLAGSWASKEAVFKTLDISSQKQFQFKHWFRKYSEQGKPHICNDNYPQSEQEEFLLSISHDSNVLVASALRQQK</sequence>
<dbReference type="SUPFAM" id="SSF56214">
    <property type="entry name" value="4'-phosphopantetheinyl transferase"/>
    <property type="match status" value="1"/>
</dbReference>
<dbReference type="FunCoup" id="A3LQ83">
    <property type="interactions" value="29"/>
</dbReference>
<dbReference type="GO" id="GO:0000287">
    <property type="term" value="F:magnesium ion binding"/>
    <property type="evidence" value="ECO:0007669"/>
    <property type="project" value="InterPro"/>
</dbReference>
<feature type="domain" description="4'-phosphopantetheinyl transferase" evidence="2">
    <location>
        <begin position="12"/>
        <end position="110"/>
    </location>
</feature>
<dbReference type="Pfam" id="PF01648">
    <property type="entry name" value="ACPS"/>
    <property type="match status" value="1"/>
</dbReference>
<proteinExistence type="predicted"/>
<dbReference type="GO" id="GO:0008897">
    <property type="term" value="F:holo-[acyl-carrier-protein] synthase activity"/>
    <property type="evidence" value="ECO:0007669"/>
    <property type="project" value="InterPro"/>
</dbReference>
<dbReference type="EMBL" id="CP000496">
    <property type="protein sequence ID" value="ABN64636.1"/>
    <property type="molecule type" value="Genomic_DNA"/>
</dbReference>
<dbReference type="RefSeq" id="XP_001382665.1">
    <property type="nucleotide sequence ID" value="XM_001382628.1"/>
</dbReference>
<dbReference type="AlphaFoldDB" id="A3LQ83"/>
<evidence type="ECO:0000313" key="3">
    <source>
        <dbReference type="EMBL" id="ABN64636.1"/>
    </source>
</evidence>
<dbReference type="InterPro" id="IPR008278">
    <property type="entry name" value="4-PPantetheinyl_Trfase_dom"/>
</dbReference>
<evidence type="ECO:0000313" key="4">
    <source>
        <dbReference type="Proteomes" id="UP000002258"/>
    </source>
</evidence>
<accession>A3LQ83</accession>
<evidence type="ECO:0000256" key="1">
    <source>
        <dbReference type="ARBA" id="ARBA00022679"/>
    </source>
</evidence>
<dbReference type="Proteomes" id="UP000002258">
    <property type="component" value="Chromosome 2"/>
</dbReference>
<dbReference type="Gene3D" id="3.90.470.20">
    <property type="entry name" value="4'-phosphopantetheinyl transferase domain"/>
    <property type="match status" value="1"/>
</dbReference>
<dbReference type="HOGENOM" id="CLU_089696_1_0_1"/>
<name>A3LQ83_PICST</name>
<reference evidence="3 4" key="1">
    <citation type="journal article" date="2007" name="Nat. Biotechnol.">
        <title>Genome sequence of the lignocellulose-bioconverting and xylose-fermenting yeast Pichia stipitis.</title>
        <authorList>
            <person name="Jeffries T.W."/>
            <person name="Grigoriev I.V."/>
            <person name="Grimwood J."/>
            <person name="Laplaza J.M."/>
            <person name="Aerts A."/>
            <person name="Salamov A."/>
            <person name="Schmutz J."/>
            <person name="Lindquist E."/>
            <person name="Dehal P."/>
            <person name="Shapiro H."/>
            <person name="Jin Y.S."/>
            <person name="Passoth V."/>
            <person name="Richardson P.M."/>
        </authorList>
    </citation>
    <scope>NUCLEOTIDE SEQUENCE [LARGE SCALE GENOMIC DNA]</scope>
    <source>
        <strain evidence="4">ATCC 58785 / CBS 6054 / NBRC 10063 / NRRL Y-11545</strain>
    </source>
</reference>
<evidence type="ECO:0000259" key="2">
    <source>
        <dbReference type="Pfam" id="PF01648"/>
    </source>
</evidence>
<dbReference type="eggNOG" id="ENOG502SDWS">
    <property type="taxonomic scope" value="Eukaryota"/>
</dbReference>
<dbReference type="KEGG" id="pic:PICST_41430"/>
<keyword evidence="1" id="KW-0808">Transferase</keyword>